<feature type="transmembrane region" description="Helical" evidence="1">
    <location>
        <begin position="248"/>
        <end position="267"/>
    </location>
</feature>
<keyword evidence="1" id="KW-1133">Transmembrane helix</keyword>
<evidence type="ECO:0000256" key="1">
    <source>
        <dbReference type="SAM" id="Phobius"/>
    </source>
</evidence>
<keyword evidence="1" id="KW-0472">Membrane</keyword>
<protein>
    <submittedName>
        <fullName evidence="2">Permease</fullName>
    </submittedName>
</protein>
<feature type="transmembrane region" description="Helical" evidence="1">
    <location>
        <begin position="156"/>
        <end position="179"/>
    </location>
</feature>
<proteinExistence type="predicted"/>
<keyword evidence="3" id="KW-1185">Reference proteome</keyword>
<feature type="transmembrane region" description="Helical" evidence="1">
    <location>
        <begin position="486"/>
        <end position="505"/>
    </location>
</feature>
<feature type="transmembrane region" description="Helical" evidence="1">
    <location>
        <begin position="33"/>
        <end position="59"/>
    </location>
</feature>
<organism evidence="2 3">
    <name type="scientific">Arsenicitalea aurantiaca</name>
    <dbReference type="NCBI Taxonomy" id="1783274"/>
    <lineage>
        <taxon>Bacteria</taxon>
        <taxon>Pseudomonadati</taxon>
        <taxon>Pseudomonadota</taxon>
        <taxon>Alphaproteobacteria</taxon>
        <taxon>Hyphomicrobiales</taxon>
        <taxon>Devosiaceae</taxon>
        <taxon>Arsenicitalea</taxon>
    </lineage>
</organism>
<keyword evidence="1" id="KW-0812">Transmembrane</keyword>
<reference evidence="2 3" key="1">
    <citation type="journal article" date="2016" name="Int. J. Syst. Evol. Microbiol.">
        <title>Arsenicitalea aurantiaca gen. nov., sp. nov., a new member of the family Hyphomicrobiaceae, isolated from high-arsenic sediment.</title>
        <authorList>
            <person name="Mu Y."/>
            <person name="Zhou L."/>
            <person name="Zeng X.C."/>
            <person name="Liu L."/>
            <person name="Pan Y."/>
            <person name="Chen X."/>
            <person name="Wang J."/>
            <person name="Li S."/>
            <person name="Li W.J."/>
            <person name="Wang Y."/>
        </authorList>
    </citation>
    <scope>NUCLEOTIDE SEQUENCE [LARGE SCALE GENOMIC DNA]</scope>
    <source>
        <strain evidence="2 3">42-50</strain>
    </source>
</reference>
<feature type="transmembrane region" description="Helical" evidence="1">
    <location>
        <begin position="396"/>
        <end position="415"/>
    </location>
</feature>
<feature type="transmembrane region" description="Helical" evidence="1">
    <location>
        <begin position="462"/>
        <end position="480"/>
    </location>
</feature>
<dbReference type="RefSeq" id="WP_127186957.1">
    <property type="nucleotide sequence ID" value="NZ_RZNJ01000001.1"/>
</dbReference>
<dbReference type="OrthoDB" id="7339241at2"/>
<feature type="transmembrane region" description="Helical" evidence="1">
    <location>
        <begin position="344"/>
        <end position="370"/>
    </location>
</feature>
<feature type="transmembrane region" description="Helical" evidence="1">
    <location>
        <begin position="71"/>
        <end position="92"/>
    </location>
</feature>
<feature type="transmembrane region" description="Helical" evidence="1">
    <location>
        <begin position="186"/>
        <end position="209"/>
    </location>
</feature>
<dbReference type="AlphaFoldDB" id="A0A433XL74"/>
<dbReference type="EMBL" id="RZNJ01000001">
    <property type="protein sequence ID" value="RUT34837.1"/>
    <property type="molecule type" value="Genomic_DNA"/>
</dbReference>
<name>A0A433XL74_9HYPH</name>
<gene>
    <name evidence="2" type="ORF">EMQ25_02440</name>
</gene>
<evidence type="ECO:0000313" key="2">
    <source>
        <dbReference type="EMBL" id="RUT34837.1"/>
    </source>
</evidence>
<evidence type="ECO:0000313" key="3">
    <source>
        <dbReference type="Proteomes" id="UP000281547"/>
    </source>
</evidence>
<comment type="caution">
    <text evidence="2">The sequence shown here is derived from an EMBL/GenBank/DDBJ whole genome shotgun (WGS) entry which is preliminary data.</text>
</comment>
<sequence>MPGSAFALMARHEARLALRDFAAMATAGKPQRLWFAILAFIGVAALLHVAADIILAPWIRTGVAPDRETLTLMSFGGLLFFTVTLAQSLEAVTRVYYGRADLDLYLSSPASPATLFIVRTGAVALQSAALSCLLASPVVNVLVLRDGLHWLAAYPVLVGLAMVSVAISILVTLVLFATVGARRTRLVAQIVAAIVGAGFAIGVQAAAIAGSGTFSRLALLTDPAFAAGAPGAESLLFFPARAAMGDPVALLAVLLAASLVLGAVFVLGAPRFARQAVAAIGVGERPRTGRPARPFVAKSPADAMRRKEWRLLARDPWLVSQSLMQVLYLLPPALLLWLNYGDAAGIWIVVVPVLVMASGQLAGGLAWLAVSGEDAHDLVRTAPLPPGAILRAKVEAVLAVVGMLLAPFLLAILIAEPRAALITAIGAAFAAGSATAIQLWFRMPMRRAMFRRRQVASRIATLTEALASILWAGMAALLLVRSPLMVTAALPALLALGTVALAWGFSPARAQRRG</sequence>
<feature type="transmembrane region" description="Helical" evidence="1">
    <location>
        <begin position="421"/>
        <end position="441"/>
    </location>
</feature>
<dbReference type="Proteomes" id="UP000281547">
    <property type="component" value="Unassembled WGS sequence"/>
</dbReference>
<accession>A0A433XL74</accession>
<feature type="transmembrane region" description="Helical" evidence="1">
    <location>
        <begin position="317"/>
        <end position="338"/>
    </location>
</feature>
<feature type="transmembrane region" description="Helical" evidence="1">
    <location>
        <begin position="113"/>
        <end position="136"/>
    </location>
</feature>